<dbReference type="InterPro" id="IPR036875">
    <property type="entry name" value="Znf_CCHC_sf"/>
</dbReference>
<gene>
    <name evidence="3" type="ORF">G6011_08894</name>
</gene>
<evidence type="ECO:0000259" key="2">
    <source>
        <dbReference type="PROSITE" id="PS50158"/>
    </source>
</evidence>
<evidence type="ECO:0000313" key="3">
    <source>
        <dbReference type="EMBL" id="KAG9190806.1"/>
    </source>
</evidence>
<comment type="caution">
    <text evidence="3">The sequence shown here is derived from an EMBL/GenBank/DDBJ whole genome shotgun (WGS) entry which is preliminary data.</text>
</comment>
<dbReference type="Gene3D" id="4.10.60.10">
    <property type="entry name" value="Zinc finger, CCHC-type"/>
    <property type="match status" value="2"/>
</dbReference>
<dbReference type="GO" id="GO:0008270">
    <property type="term" value="F:zinc ion binding"/>
    <property type="evidence" value="ECO:0007669"/>
    <property type="project" value="UniProtKB-KW"/>
</dbReference>
<organism evidence="3 4">
    <name type="scientific">Alternaria panax</name>
    <dbReference type="NCBI Taxonomy" id="48097"/>
    <lineage>
        <taxon>Eukaryota</taxon>
        <taxon>Fungi</taxon>
        <taxon>Dikarya</taxon>
        <taxon>Ascomycota</taxon>
        <taxon>Pezizomycotina</taxon>
        <taxon>Dothideomycetes</taxon>
        <taxon>Pleosporomycetidae</taxon>
        <taxon>Pleosporales</taxon>
        <taxon>Pleosporineae</taxon>
        <taxon>Pleosporaceae</taxon>
        <taxon>Alternaria</taxon>
        <taxon>Alternaria sect. Panax</taxon>
    </lineage>
</organism>
<dbReference type="SUPFAM" id="SSF57756">
    <property type="entry name" value="Retrovirus zinc finger-like domains"/>
    <property type="match status" value="3"/>
</dbReference>
<name>A0AAD4NLQ6_9PLEO</name>
<dbReference type="Proteomes" id="UP001199106">
    <property type="component" value="Unassembled WGS sequence"/>
</dbReference>
<feature type="domain" description="CCHC-type" evidence="2">
    <location>
        <begin position="353"/>
        <end position="368"/>
    </location>
</feature>
<protein>
    <recommendedName>
        <fullName evidence="2">CCHC-type domain-containing protein</fullName>
    </recommendedName>
</protein>
<keyword evidence="1" id="KW-0862">Zinc</keyword>
<keyword evidence="1" id="KW-0863">Zinc-finger</keyword>
<reference evidence="3" key="1">
    <citation type="submission" date="2021-07" db="EMBL/GenBank/DDBJ databases">
        <title>Genome Resource of American Ginseng Black Spot Pathogen Alternaria panax.</title>
        <authorList>
            <person name="Qiu C."/>
            <person name="Wang W."/>
            <person name="Liu Z."/>
        </authorList>
    </citation>
    <scope>NUCLEOTIDE SEQUENCE</scope>
    <source>
        <strain evidence="3">BNCC115425</strain>
    </source>
</reference>
<dbReference type="Pfam" id="PF00098">
    <property type="entry name" value="zf-CCHC"/>
    <property type="match status" value="3"/>
</dbReference>
<evidence type="ECO:0000313" key="4">
    <source>
        <dbReference type="Proteomes" id="UP001199106"/>
    </source>
</evidence>
<dbReference type="EMBL" id="JAANER010000004">
    <property type="protein sequence ID" value="KAG9190806.1"/>
    <property type="molecule type" value="Genomic_DNA"/>
</dbReference>
<accession>A0AAD4NLQ6</accession>
<dbReference type="SMART" id="SM00343">
    <property type="entry name" value="ZnF_C2HC"/>
    <property type="match status" value="3"/>
</dbReference>
<feature type="domain" description="CCHC-type" evidence="2">
    <location>
        <begin position="397"/>
        <end position="410"/>
    </location>
</feature>
<dbReference type="PROSITE" id="PS50158">
    <property type="entry name" value="ZF_CCHC"/>
    <property type="match status" value="3"/>
</dbReference>
<dbReference type="InterPro" id="IPR001878">
    <property type="entry name" value="Znf_CCHC"/>
</dbReference>
<keyword evidence="4" id="KW-1185">Reference proteome</keyword>
<keyword evidence="1" id="KW-0479">Metal-binding</keyword>
<evidence type="ECO:0000256" key="1">
    <source>
        <dbReference type="PROSITE-ProRule" id="PRU00047"/>
    </source>
</evidence>
<dbReference type="GO" id="GO:0003676">
    <property type="term" value="F:nucleic acid binding"/>
    <property type="evidence" value="ECO:0007669"/>
    <property type="project" value="InterPro"/>
</dbReference>
<feature type="domain" description="CCHC-type" evidence="2">
    <location>
        <begin position="288"/>
        <end position="302"/>
    </location>
</feature>
<dbReference type="AlphaFoldDB" id="A0AAD4NLQ6"/>
<proteinExistence type="predicted"/>
<dbReference type="InterPro" id="IPR051714">
    <property type="entry name" value="Znf_CCHC_NABP"/>
</dbReference>
<dbReference type="PANTHER" id="PTHR23002">
    <property type="entry name" value="ZINC FINGER CCHC DOMAIN CONTAINING PROTEIN"/>
    <property type="match status" value="1"/>
</dbReference>
<sequence length="475" mass="53098">MATVRNSKRKTYLTPNQLAELKKGPKVNIVVGLDDNRYIGLESASVKLLAHFSPTAQKKLVNEQGTILTIPNGSKKAILWVYKYMQAGEHDPVGLETFSALDSNTLAVLYQHCHFLEYKSLKRRIYSRLKGKLYKVLPTVHEMELYQTLIPKLYEHALHDLIIEMVNPWTRNYGPYSRLAETNVAFGKALGDAMDKYLVSHVKASETHYRNTTDPVTIWAIKYIEAVRTKTVRPKKPVEKTKQVENVAPGLFSKTRPDTTPVADVFLSRKNMPATSFQQNFKSKKPFKCYICGNEGHVSSNCNPTSQGPVVPNTVSKLEIPVRVQKARVAGRAISPGTVRSVKETTERPPPICFNCQETGHTARNCTREMLVTGDSNRLSTSLHPHHKSKSKEPFICFSCGGEGHMARECTVENPSPGVEFFGASGPFGATAGRNKHFRNAQRNREIEVVQNGEGLATCDREVRKGEMTRTGLIV</sequence>